<feature type="transmembrane region" description="Helical" evidence="8">
    <location>
        <begin position="87"/>
        <end position="105"/>
    </location>
</feature>
<feature type="transmembrane region" description="Helical" evidence="8">
    <location>
        <begin position="21"/>
        <end position="42"/>
    </location>
</feature>
<dbReference type="PROSITE" id="PS00872">
    <property type="entry name" value="NA_GALACTOSIDE_SYMP"/>
    <property type="match status" value="1"/>
</dbReference>
<comment type="subcellular location">
    <subcellularLocation>
        <location evidence="1">Cell membrane</location>
        <topology evidence="1">Multi-pass membrane protein</topology>
    </subcellularLocation>
</comment>
<evidence type="ECO:0000256" key="4">
    <source>
        <dbReference type="ARBA" id="ARBA00022475"/>
    </source>
</evidence>
<feature type="transmembrane region" description="Helical" evidence="8">
    <location>
        <begin position="117"/>
        <end position="138"/>
    </location>
</feature>
<dbReference type="EMBL" id="MJLZ01000025">
    <property type="protein sequence ID" value="RLM22658.1"/>
    <property type="molecule type" value="Genomic_DNA"/>
</dbReference>
<dbReference type="SUPFAM" id="SSF103473">
    <property type="entry name" value="MFS general substrate transporter"/>
    <property type="match status" value="1"/>
</dbReference>
<keyword evidence="4" id="KW-1003">Cell membrane</keyword>
<accession>A0A421DML8</accession>
<dbReference type="InterPro" id="IPR001927">
    <property type="entry name" value="Na/Gal_symport"/>
</dbReference>
<feature type="transmembrane region" description="Helical" evidence="8">
    <location>
        <begin position="186"/>
        <end position="207"/>
    </location>
</feature>
<evidence type="ECO:0000256" key="6">
    <source>
        <dbReference type="ARBA" id="ARBA00022989"/>
    </source>
</evidence>
<sequence>MSSVIPTSSIKLSIKEKISYGLGDAGCNLVWQTVMLFMAYFYTDIYGLSPAHMGTMFLAVRIIDAVADVLMGAVADRTRSRFGQFRPYLLWFAIPFGVLCALTFYTPDFGYTGKLVYAYTSYILLSLVYTSVNVPYCAMVNNLSDDSRERVSLQSYRFAFSGLGGLFVSMSALPLVAYLGQGDKQHGYFMTMITMGVLSVALLFTCFKNTRERHIDSGEPASIWKDLKCLSANKDWRIMFTLNVVNLIAVIFKGGVAIYYVNSVMKRPELATPLLSVVFLSGIAGAIFSAVIFKNIDKVKGFNYSMGIEAVLLVILFFVSPLNLFFVFGLVIIINFIQAAATPLQWGMVSDVVDLEESVSGRRLSGMVFSTNLFAIKLGIAIGGALIGWSLAWGGYVGGGSEQNAQSILTIKLLFTLLPALLVFSLVLIMRRYSLNDEKIKAIKNKKIESSLQSDKTA</sequence>
<name>A0A421DML8_9GAMM</name>
<keyword evidence="3" id="KW-0813">Transport</keyword>
<evidence type="ECO:0000256" key="3">
    <source>
        <dbReference type="ARBA" id="ARBA00022448"/>
    </source>
</evidence>
<dbReference type="InterPro" id="IPR018043">
    <property type="entry name" value="Na/Gal_symport_CS"/>
</dbReference>
<reference evidence="9 10" key="1">
    <citation type="submission" date="2016-09" db="EMBL/GenBank/DDBJ databases">
        <authorList>
            <person name="Doonan J."/>
            <person name="Pachebat J.A."/>
            <person name="Golyshin P.N."/>
            <person name="Denman S."/>
            <person name="Mcdonald J.E."/>
        </authorList>
    </citation>
    <scope>NUCLEOTIDE SEQUENCE [LARGE SCALE GENOMIC DNA]</scope>
    <source>
        <strain evidence="9 10">NCPPB 3934</strain>
    </source>
</reference>
<dbReference type="Pfam" id="PF13347">
    <property type="entry name" value="MFS_2"/>
    <property type="match status" value="1"/>
</dbReference>
<evidence type="ECO:0000313" key="10">
    <source>
        <dbReference type="Proteomes" id="UP000285648"/>
    </source>
</evidence>
<feature type="transmembrane region" description="Helical" evidence="8">
    <location>
        <begin position="409"/>
        <end position="429"/>
    </location>
</feature>
<dbReference type="InterPro" id="IPR036259">
    <property type="entry name" value="MFS_trans_sf"/>
</dbReference>
<dbReference type="AlphaFoldDB" id="A0A421DML8"/>
<dbReference type="Proteomes" id="UP000285648">
    <property type="component" value="Unassembled WGS sequence"/>
</dbReference>
<dbReference type="PANTHER" id="PTHR11328:SF24">
    <property type="entry name" value="MAJOR FACILITATOR SUPERFAMILY (MFS) PROFILE DOMAIN-CONTAINING PROTEIN"/>
    <property type="match status" value="1"/>
</dbReference>
<dbReference type="NCBIfam" id="TIGR00792">
    <property type="entry name" value="gph"/>
    <property type="match status" value="1"/>
</dbReference>
<comment type="similarity">
    <text evidence="2">Belongs to the sodium:galactoside symporter (TC 2.A.2) family.</text>
</comment>
<dbReference type="Gene3D" id="1.20.1250.20">
    <property type="entry name" value="MFS general substrate transporter like domains"/>
    <property type="match status" value="2"/>
</dbReference>
<dbReference type="NCBIfam" id="NF007237">
    <property type="entry name" value="PRK09669.1"/>
    <property type="match status" value="1"/>
</dbReference>
<dbReference type="GO" id="GO:0015293">
    <property type="term" value="F:symporter activity"/>
    <property type="evidence" value="ECO:0007669"/>
    <property type="project" value="InterPro"/>
</dbReference>
<dbReference type="OrthoDB" id="181905at2"/>
<evidence type="ECO:0000256" key="5">
    <source>
        <dbReference type="ARBA" id="ARBA00022692"/>
    </source>
</evidence>
<protein>
    <submittedName>
        <fullName evidence="9">Symporter YagG</fullName>
    </submittedName>
</protein>
<dbReference type="GO" id="GO:0006814">
    <property type="term" value="P:sodium ion transport"/>
    <property type="evidence" value="ECO:0007669"/>
    <property type="project" value="InterPro"/>
</dbReference>
<evidence type="ECO:0000256" key="1">
    <source>
        <dbReference type="ARBA" id="ARBA00004651"/>
    </source>
</evidence>
<dbReference type="CDD" id="cd17332">
    <property type="entry name" value="MFS_MelB_like"/>
    <property type="match status" value="1"/>
</dbReference>
<evidence type="ECO:0000256" key="2">
    <source>
        <dbReference type="ARBA" id="ARBA00009617"/>
    </source>
</evidence>
<keyword evidence="6 8" id="KW-1133">Transmembrane helix</keyword>
<dbReference type="RefSeq" id="WP_121575374.1">
    <property type="nucleotide sequence ID" value="NZ_MJLZ01000025.1"/>
</dbReference>
<feature type="transmembrane region" description="Helical" evidence="8">
    <location>
        <begin position="54"/>
        <end position="75"/>
    </location>
</feature>
<keyword evidence="5 8" id="KW-0812">Transmembrane</keyword>
<feature type="transmembrane region" description="Helical" evidence="8">
    <location>
        <begin position="273"/>
        <end position="293"/>
    </location>
</feature>
<dbReference type="GO" id="GO:0008643">
    <property type="term" value="P:carbohydrate transport"/>
    <property type="evidence" value="ECO:0007669"/>
    <property type="project" value="InterPro"/>
</dbReference>
<gene>
    <name evidence="9" type="ORF">BIY29_11740</name>
</gene>
<organism evidence="9 10">
    <name type="scientific">Brenneria alni</name>
    <dbReference type="NCBI Taxonomy" id="71656"/>
    <lineage>
        <taxon>Bacteria</taxon>
        <taxon>Pseudomonadati</taxon>
        <taxon>Pseudomonadota</taxon>
        <taxon>Gammaproteobacteria</taxon>
        <taxon>Enterobacterales</taxon>
        <taxon>Pectobacteriaceae</taxon>
        <taxon>Brenneria</taxon>
    </lineage>
</organism>
<dbReference type="PANTHER" id="PTHR11328">
    <property type="entry name" value="MAJOR FACILITATOR SUPERFAMILY DOMAIN-CONTAINING PROTEIN"/>
    <property type="match status" value="1"/>
</dbReference>
<evidence type="ECO:0000313" key="9">
    <source>
        <dbReference type="EMBL" id="RLM22658.1"/>
    </source>
</evidence>
<feature type="transmembrane region" description="Helical" evidence="8">
    <location>
        <begin position="238"/>
        <end position="261"/>
    </location>
</feature>
<feature type="transmembrane region" description="Helical" evidence="8">
    <location>
        <begin position="367"/>
        <end position="389"/>
    </location>
</feature>
<feature type="transmembrane region" description="Helical" evidence="8">
    <location>
        <begin position="158"/>
        <end position="180"/>
    </location>
</feature>
<keyword evidence="7 8" id="KW-0472">Membrane</keyword>
<evidence type="ECO:0000256" key="8">
    <source>
        <dbReference type="SAM" id="Phobius"/>
    </source>
</evidence>
<proteinExistence type="inferred from homology"/>
<evidence type="ECO:0000256" key="7">
    <source>
        <dbReference type="ARBA" id="ARBA00023136"/>
    </source>
</evidence>
<comment type="caution">
    <text evidence="9">The sequence shown here is derived from an EMBL/GenBank/DDBJ whole genome shotgun (WGS) entry which is preliminary data.</text>
</comment>
<dbReference type="InterPro" id="IPR039672">
    <property type="entry name" value="MFS_2"/>
</dbReference>
<dbReference type="GO" id="GO:0005886">
    <property type="term" value="C:plasma membrane"/>
    <property type="evidence" value="ECO:0007669"/>
    <property type="project" value="UniProtKB-SubCell"/>
</dbReference>
<keyword evidence="10" id="KW-1185">Reference proteome</keyword>